<evidence type="ECO:0000256" key="1">
    <source>
        <dbReference type="SAM" id="MobiDB-lite"/>
    </source>
</evidence>
<dbReference type="InterPro" id="IPR036465">
    <property type="entry name" value="vWFA_dom_sf"/>
</dbReference>
<dbReference type="OrthoDB" id="163847at2"/>
<dbReference type="EMBL" id="LGKP01000042">
    <property type="protein sequence ID" value="KPL80004.1"/>
    <property type="molecule type" value="Genomic_DNA"/>
</dbReference>
<proteinExistence type="predicted"/>
<feature type="region of interest" description="Disordered" evidence="1">
    <location>
        <begin position="346"/>
        <end position="366"/>
    </location>
</feature>
<dbReference type="SUPFAM" id="SSF53300">
    <property type="entry name" value="vWA-like"/>
    <property type="match status" value="1"/>
</dbReference>
<evidence type="ECO:0000313" key="3">
    <source>
        <dbReference type="Proteomes" id="UP000050277"/>
    </source>
</evidence>
<evidence type="ECO:0008006" key="4">
    <source>
        <dbReference type="Google" id="ProtNLM"/>
    </source>
</evidence>
<organism evidence="2 3">
    <name type="scientific">Herpetosiphon geysericola</name>
    <dbReference type="NCBI Taxonomy" id="70996"/>
    <lineage>
        <taxon>Bacteria</taxon>
        <taxon>Bacillati</taxon>
        <taxon>Chloroflexota</taxon>
        <taxon>Chloroflexia</taxon>
        <taxon>Herpetosiphonales</taxon>
        <taxon>Herpetosiphonaceae</taxon>
        <taxon>Herpetosiphon</taxon>
    </lineage>
</organism>
<accession>A0A0P6XIN7</accession>
<reference evidence="2 3" key="1">
    <citation type="submission" date="2015-07" db="EMBL/GenBank/DDBJ databases">
        <title>Whole genome sequence of Herpetosiphon geysericola DSM 7119.</title>
        <authorList>
            <person name="Hemp J."/>
            <person name="Ward L.M."/>
            <person name="Pace L.A."/>
            <person name="Fischer W.W."/>
        </authorList>
    </citation>
    <scope>NUCLEOTIDE SEQUENCE [LARGE SCALE GENOMIC DNA]</scope>
    <source>
        <strain evidence="2 3">DSM 7119</strain>
    </source>
</reference>
<keyword evidence="3" id="KW-1185">Reference proteome</keyword>
<dbReference type="STRING" id="70996.SE18_25830"/>
<sequence>MTTPRTWLKWWDKERAKQRLEEWVRVLIGARPFTVKYNPDPGPDAGSWINWATHTIAVKPNFPDDMAPDARRVPCQWGGRSIVRDSTLQVVTARALAFHEGGHVLFTDNPTVYGPTHKWLWNALEDERMERLTAAYYRPAARDFAELGLRCWMNIQPEKGDRNSTLLNSCLSHRWDHERPAASTSKLTIPPDDHDFWHETIKPLVEAAWVAPTSQRVSEIALDILQHLDIAPENNTIALVLQGNAPDGSPMGLRDSDDPMIVLDGHIDSEAAPTLVDDPDIEDMLLSSGALDIDPSGGTLWPQPYHELQESILGDVRRLTKELKVQTPDRDPIANNRRGRFDSRTCVRSKGGTPVVREEDESDDPGGMAIVLLLDGTTSMGGGLEGITPDGRPSDMNSFNHGRLPHMRRATLLFDRACANLAIPLCIGYARDRIQSPHLDRYHVYSPPSPVMWIRDWATPPNAEGPRALIAGMYGDGGVEAVSQSLAIAQQKLRERTEARKLIIYIHDGQPVDEPWETVRDNVVRVRRQHTLVIGLFIGDQGSISSVQRIFSPEWTIGVANLNELPTRLGRILKKYQTTK</sequence>
<name>A0A0P6XIN7_9CHLR</name>
<dbReference type="AlphaFoldDB" id="A0A0P6XIN7"/>
<gene>
    <name evidence="2" type="ORF">SE18_25830</name>
</gene>
<protein>
    <recommendedName>
        <fullName evidence="4">VWFA domain-containing protein</fullName>
    </recommendedName>
</protein>
<comment type="caution">
    <text evidence="2">The sequence shown here is derived from an EMBL/GenBank/DDBJ whole genome shotgun (WGS) entry which is preliminary data.</text>
</comment>
<evidence type="ECO:0000313" key="2">
    <source>
        <dbReference type="EMBL" id="KPL80004.1"/>
    </source>
</evidence>
<dbReference type="PATRIC" id="fig|70996.4.peg.1589"/>
<dbReference type="Proteomes" id="UP000050277">
    <property type="component" value="Unassembled WGS sequence"/>
</dbReference>
<dbReference type="RefSeq" id="WP_054537359.1">
    <property type="nucleotide sequence ID" value="NZ_LGKP01000042.1"/>
</dbReference>